<evidence type="ECO:0000256" key="1">
    <source>
        <dbReference type="SAM" id="SignalP"/>
    </source>
</evidence>
<organism evidence="2 3">
    <name type="scientific">Hyalangium minutum</name>
    <dbReference type="NCBI Taxonomy" id="394096"/>
    <lineage>
        <taxon>Bacteria</taxon>
        <taxon>Pseudomonadati</taxon>
        <taxon>Myxococcota</taxon>
        <taxon>Myxococcia</taxon>
        <taxon>Myxococcales</taxon>
        <taxon>Cystobacterineae</taxon>
        <taxon>Archangiaceae</taxon>
        <taxon>Hyalangium</taxon>
    </lineage>
</organism>
<keyword evidence="3" id="KW-1185">Reference proteome</keyword>
<gene>
    <name evidence="2" type="ORF">DB31_6993</name>
</gene>
<dbReference type="SUPFAM" id="SSF63825">
    <property type="entry name" value="YWTD domain"/>
    <property type="match status" value="1"/>
</dbReference>
<evidence type="ECO:0000313" key="3">
    <source>
        <dbReference type="Proteomes" id="UP000028725"/>
    </source>
</evidence>
<proteinExistence type="predicted"/>
<protein>
    <submittedName>
        <fullName evidence="2">Putative lipoprotein</fullName>
    </submittedName>
</protein>
<keyword evidence="1" id="KW-0732">Signal</keyword>
<dbReference type="Proteomes" id="UP000028725">
    <property type="component" value="Unassembled WGS sequence"/>
</dbReference>
<dbReference type="OrthoDB" id="5377317at2"/>
<accession>A0A085WN28</accession>
<feature type="chain" id="PRO_5001799947" evidence="1">
    <location>
        <begin position="22"/>
        <end position="713"/>
    </location>
</feature>
<dbReference type="STRING" id="394096.DB31_6993"/>
<reference evidence="2 3" key="1">
    <citation type="submission" date="2014-04" db="EMBL/GenBank/DDBJ databases">
        <title>Genome assembly of Hyalangium minutum DSM 14724.</title>
        <authorList>
            <person name="Sharma G."/>
            <person name="Subramanian S."/>
        </authorList>
    </citation>
    <scope>NUCLEOTIDE SEQUENCE [LARGE SCALE GENOMIC DNA]</scope>
    <source>
        <strain evidence="2 3">DSM 14724</strain>
    </source>
</reference>
<dbReference type="Gene3D" id="2.60.40.10">
    <property type="entry name" value="Immunoglobulins"/>
    <property type="match status" value="1"/>
</dbReference>
<keyword evidence="2" id="KW-0449">Lipoprotein</keyword>
<dbReference type="PROSITE" id="PS51257">
    <property type="entry name" value="PROKAR_LIPOPROTEIN"/>
    <property type="match status" value="1"/>
</dbReference>
<sequence>MLRTRPWLLFLVALVIAGACRCDEPGVGGARGDFRPRETEVVFGRVLEGEQARRTVTLLGTGRAGITVAATTDSPFSVTEGSVFVPGGGTATVEVVFTAGSEPVEGTLVLTAGSRTENVVLRGEGVRPLACIPTVQCHESHFELEPGVCVDTPAPDGTACIPSSRCEEKGRCQAGTCVGSPRLCDDDDPCTVDACSPTDGCVTADVVCPQPANPCKVGVCRRTSGCGEENAADFSFCGSVDCRTANLCLAGTCRALPTPEGTMCSPATPCQGEGKCTSGECVRPDAGELRPAFSQRLGGVPVAEPGGPVLLVHEGGLYTSVCDEDAGCRLVAFTENGLVRFQAPYSDGGPRTLLTVSDGGVLVRDPEALESYALTSPGEQLWQTSLSGGVPSHWGVEPTTGVGRVALTADGEVVALVSWRAAGDGGVERDGGVDAGPAEPFATLMVLGKDGGLRRAGPVDGFTGAGARVAIDEQGTVLLSAEGTGSVSRVDPEPEDAGTGFITTPVVGAQDDGGTSLAVAGGRLFTGARHFFNREDAGVAWVDWDGGTEPLTPLDEPALLLDGVGYAFARSCPDAGSAPCPRELERLVLRAMNAQTGQTAWQVPVLPLDAPGTLYEASLVRGGAVGTLTDVELDGGPLAHVQLFAAGERVAICPLRDRPHIAGAAHVGRFLYVVLEREGTWRLEAFDLGPFNTAETRGWPERHGVSGTRRAVP</sequence>
<dbReference type="AlphaFoldDB" id="A0A085WN28"/>
<feature type="signal peptide" evidence="1">
    <location>
        <begin position="1"/>
        <end position="21"/>
    </location>
</feature>
<comment type="caution">
    <text evidence="2">The sequence shown here is derived from an EMBL/GenBank/DDBJ whole genome shotgun (WGS) entry which is preliminary data.</text>
</comment>
<name>A0A085WN28_9BACT</name>
<dbReference type="InterPro" id="IPR013783">
    <property type="entry name" value="Ig-like_fold"/>
</dbReference>
<dbReference type="RefSeq" id="WP_044187826.1">
    <property type="nucleotide sequence ID" value="NZ_JMCB01000005.1"/>
</dbReference>
<evidence type="ECO:0000313" key="2">
    <source>
        <dbReference type="EMBL" id="KFE69091.1"/>
    </source>
</evidence>
<dbReference type="EMBL" id="JMCB01000005">
    <property type="protein sequence ID" value="KFE69091.1"/>
    <property type="molecule type" value="Genomic_DNA"/>
</dbReference>
<dbReference type="PATRIC" id="fig|394096.3.peg.3038"/>